<proteinExistence type="predicted"/>
<keyword evidence="2" id="KW-1185">Reference proteome</keyword>
<dbReference type="Gene3D" id="3.40.640.10">
    <property type="entry name" value="Type I PLP-dependent aspartate aminotransferase-like (Major domain)"/>
    <property type="match status" value="1"/>
</dbReference>
<accession>A0ABW0ZI30</accession>
<reference evidence="2" key="1">
    <citation type="journal article" date="2019" name="Int. J. Syst. Evol. Microbiol.">
        <title>The Global Catalogue of Microorganisms (GCM) 10K type strain sequencing project: providing services to taxonomists for standard genome sequencing and annotation.</title>
        <authorList>
            <consortium name="The Broad Institute Genomics Platform"/>
            <consortium name="The Broad Institute Genome Sequencing Center for Infectious Disease"/>
            <person name="Wu L."/>
            <person name="Ma J."/>
        </authorList>
    </citation>
    <scope>NUCLEOTIDE SEQUENCE [LARGE SCALE GENOMIC DNA]</scope>
    <source>
        <strain evidence="2">YIM 94188</strain>
    </source>
</reference>
<dbReference type="SUPFAM" id="SSF53383">
    <property type="entry name" value="PLP-dependent transferases"/>
    <property type="match status" value="1"/>
</dbReference>
<evidence type="ECO:0000313" key="2">
    <source>
        <dbReference type="Proteomes" id="UP001596072"/>
    </source>
</evidence>
<gene>
    <name evidence="1" type="ORF">ACFPQB_17240</name>
</gene>
<dbReference type="InterPro" id="IPR015422">
    <property type="entry name" value="PyrdxlP-dep_Trfase_small"/>
</dbReference>
<evidence type="ECO:0008006" key="3">
    <source>
        <dbReference type="Google" id="ProtNLM"/>
    </source>
</evidence>
<dbReference type="RefSeq" id="WP_136432568.1">
    <property type="nucleotide sequence ID" value="NZ_JBHSNS010000010.1"/>
</dbReference>
<dbReference type="InterPro" id="IPR015424">
    <property type="entry name" value="PyrdxlP-dep_Trfase"/>
</dbReference>
<dbReference type="InterPro" id="IPR015421">
    <property type="entry name" value="PyrdxlP-dep_Trfase_major"/>
</dbReference>
<comment type="caution">
    <text evidence="1">The sequence shown here is derived from an EMBL/GenBank/DDBJ whole genome shotgun (WGS) entry which is preliminary data.</text>
</comment>
<organism evidence="1 2">
    <name type="scientific">Nocardioides vastitatis</name>
    <dbReference type="NCBI Taxonomy" id="2568655"/>
    <lineage>
        <taxon>Bacteria</taxon>
        <taxon>Bacillati</taxon>
        <taxon>Actinomycetota</taxon>
        <taxon>Actinomycetes</taxon>
        <taxon>Propionibacteriales</taxon>
        <taxon>Nocardioidaceae</taxon>
        <taxon>Nocardioides</taxon>
    </lineage>
</organism>
<protein>
    <recommendedName>
        <fullName evidence="3">Kynureninase</fullName>
    </recommendedName>
</protein>
<sequence length="402" mass="44094">MTRLDDLTGPSNALAPHYSRFRVAERLLLTGHSHQAWPDVAARGQLEAYDDAAAEVDDKWERALGKADVLRAGFRRLLGDPEAEIALGASTHELVVRLLSALDLRNRPRLVTTDGEFHSARRQLARLAEEGVDVVRVPTAPVTTLVERMSAAVDDRTAAVLVSSVLFETSWRVPHLSELAARCERVGVELLVDAYHHLGVLPFSIADLGLERAWVVGGGYKYLQLGEGNCFLRLPPQADRMRPVVTGWYAEFGDLSHGAGSPDRLPYAAGAARFAGSTYDPTSHYRAARVLDFFEERGLTPELLREVSLHQRGVLAAAFDDLGAPDPAITRDRETPPDGFGGFLTLHTPHAGRLRAALRRRGVLTDSRGRYLRLGPAPYLTDDQLKAAVGLLGEVLAEERIR</sequence>
<dbReference type="Proteomes" id="UP001596072">
    <property type="component" value="Unassembled WGS sequence"/>
</dbReference>
<evidence type="ECO:0000313" key="1">
    <source>
        <dbReference type="EMBL" id="MFC5730670.1"/>
    </source>
</evidence>
<dbReference type="EMBL" id="JBHSNS010000010">
    <property type="protein sequence ID" value="MFC5730670.1"/>
    <property type="molecule type" value="Genomic_DNA"/>
</dbReference>
<dbReference type="Gene3D" id="3.90.1150.10">
    <property type="entry name" value="Aspartate Aminotransferase, domain 1"/>
    <property type="match status" value="1"/>
</dbReference>
<name>A0ABW0ZI30_9ACTN</name>